<evidence type="ECO:0000259" key="3">
    <source>
        <dbReference type="Pfam" id="PF01073"/>
    </source>
</evidence>
<sequence length="303" mass="34045">MMNANKSNIRYTVRGTVRSLKNPEKVQPLRDLKFAQERLELVEADLLAADKWPKAVDSCDYVLHVASPLPLVGDENTIKTAVDGTINVLRACSTCHSVKKVVLTSSVAAINQRAAWDFVESIPNGDNHFKLTCLHPGYIVGPLLTIVPPTSAEIIKRILNHEMPGLPEIDTTIVDVRDIAKAHILAMENPKSDGERIMTVYHKNYWFRDIALILDKEFGPQGYCIPKRNLPYFMLWIVSFFDSTVKDLLGLVGVEHKIDNSKARNLLGMEFIHPEKSIVDMGYSLIEKGIVPKKSGYKPRTRL</sequence>
<dbReference type="InterPro" id="IPR050425">
    <property type="entry name" value="NAD(P)_dehydrat-like"/>
</dbReference>
<dbReference type="PANTHER" id="PTHR10366">
    <property type="entry name" value="NAD DEPENDENT EPIMERASE/DEHYDRATASE"/>
    <property type="match status" value="1"/>
</dbReference>
<reference evidence="5" key="1">
    <citation type="submission" date="2022-11" db="UniProtKB">
        <authorList>
            <consortium name="WormBaseParasite"/>
        </authorList>
    </citation>
    <scope>IDENTIFICATION</scope>
</reference>
<dbReference type="Gene3D" id="3.40.50.720">
    <property type="entry name" value="NAD(P)-binding Rossmann-like Domain"/>
    <property type="match status" value="2"/>
</dbReference>
<dbReference type="Pfam" id="PF01073">
    <property type="entry name" value="3Beta_HSD"/>
    <property type="match status" value="1"/>
</dbReference>
<evidence type="ECO:0000256" key="1">
    <source>
        <dbReference type="ARBA" id="ARBA00023002"/>
    </source>
</evidence>
<name>A0A914BXA2_9BILA</name>
<keyword evidence="4" id="KW-1185">Reference proteome</keyword>
<feature type="domain" description="3-beta hydroxysteroid dehydrogenase/isomerase" evidence="3">
    <location>
        <begin position="28"/>
        <end position="114"/>
    </location>
</feature>
<comment type="similarity">
    <text evidence="2">Belongs to the 3-beta-HSD family.</text>
</comment>
<keyword evidence="1 2" id="KW-0560">Oxidoreductase</keyword>
<proteinExistence type="inferred from homology"/>
<accession>A0A914BXA2</accession>
<protein>
    <submittedName>
        <fullName evidence="5">3-beta hydroxysteroid dehydrogenase/isomerase domain-containing protein</fullName>
    </submittedName>
</protein>
<dbReference type="Proteomes" id="UP000887540">
    <property type="component" value="Unplaced"/>
</dbReference>
<dbReference type="InterPro" id="IPR002225">
    <property type="entry name" value="3Beta_OHSteriod_DH/Estase"/>
</dbReference>
<dbReference type="SUPFAM" id="SSF51735">
    <property type="entry name" value="NAD(P)-binding Rossmann-fold domains"/>
    <property type="match status" value="1"/>
</dbReference>
<evidence type="ECO:0000313" key="4">
    <source>
        <dbReference type="Proteomes" id="UP000887540"/>
    </source>
</evidence>
<dbReference type="GO" id="GO:0006694">
    <property type="term" value="P:steroid biosynthetic process"/>
    <property type="evidence" value="ECO:0007669"/>
    <property type="project" value="InterPro"/>
</dbReference>
<evidence type="ECO:0000313" key="5">
    <source>
        <dbReference type="WBParaSite" id="ACRNAN_Path_1214.g4714.t1"/>
    </source>
</evidence>
<dbReference type="AlphaFoldDB" id="A0A914BXA2"/>
<dbReference type="GO" id="GO:0016616">
    <property type="term" value="F:oxidoreductase activity, acting on the CH-OH group of donors, NAD or NADP as acceptor"/>
    <property type="evidence" value="ECO:0007669"/>
    <property type="project" value="InterPro"/>
</dbReference>
<dbReference type="InterPro" id="IPR036291">
    <property type="entry name" value="NAD(P)-bd_dom_sf"/>
</dbReference>
<dbReference type="WBParaSite" id="ACRNAN_Path_1214.g4714.t1">
    <property type="protein sequence ID" value="ACRNAN_Path_1214.g4714.t1"/>
    <property type="gene ID" value="ACRNAN_Path_1214.g4714"/>
</dbReference>
<organism evidence="4 5">
    <name type="scientific">Acrobeloides nanus</name>
    <dbReference type="NCBI Taxonomy" id="290746"/>
    <lineage>
        <taxon>Eukaryota</taxon>
        <taxon>Metazoa</taxon>
        <taxon>Ecdysozoa</taxon>
        <taxon>Nematoda</taxon>
        <taxon>Chromadorea</taxon>
        <taxon>Rhabditida</taxon>
        <taxon>Tylenchina</taxon>
        <taxon>Cephalobomorpha</taxon>
        <taxon>Cephaloboidea</taxon>
        <taxon>Cephalobidae</taxon>
        <taxon>Acrobeloides</taxon>
    </lineage>
</organism>
<evidence type="ECO:0000256" key="2">
    <source>
        <dbReference type="RuleBase" id="RU004475"/>
    </source>
</evidence>
<dbReference type="PANTHER" id="PTHR10366:SF564">
    <property type="entry name" value="STEROL-4-ALPHA-CARBOXYLATE 3-DEHYDROGENASE, DECARBOXYLATING"/>
    <property type="match status" value="1"/>
</dbReference>